<feature type="domain" description="Glycosyl transferase family 1" evidence="2">
    <location>
        <begin position="227"/>
        <end position="389"/>
    </location>
</feature>
<feature type="domain" description="Glycosyltransferase subfamily 4-like N-terminal" evidence="3">
    <location>
        <begin position="17"/>
        <end position="197"/>
    </location>
</feature>
<dbReference type="Gene3D" id="3.40.50.2000">
    <property type="entry name" value="Glycogen Phosphorylase B"/>
    <property type="match status" value="2"/>
</dbReference>
<sequence>MLIGFDASRAFIEEATGTENYSLNLLRALAGIDRKNRYRVYVRSGSQFTSLLRSGRAVHSSQLRKSVNRERITDSYVWPKNFEFVKIGPYRFWTQLGLAREIWKNPPDVLFIPAHTLPVVRRHNIRTVVTIHDLGVEYLPGYHQFSQRLYLDFASKYAARHASAIIAVSRATKSDLITRYGISEKKVFVVPEGVDTRFFKPQSKSKAAKGEPRQGRVDSVKRKYKIKGNYILFVGTVQPRKNLEFLIKVFSILVRSPELVVGRKDQKTTDYKLQTTNLVIAGKLGWDYADILAAPKKFGVEDKVKFLGYVPQDDLPSLYSGAVVLTAPSLFEGFDLPVLEALACGCGVIASKIPVHEEILAQLIVGNKQKTDIIEAGTIINSNDIDKWANVLYQSITQCKQISVNSTIINRLVAKFSWELSAKSAMEIFENL</sequence>
<dbReference type="CDD" id="cd03809">
    <property type="entry name" value="GT4_MtfB-like"/>
    <property type="match status" value="1"/>
</dbReference>
<dbReference type="Pfam" id="PF13439">
    <property type="entry name" value="Glyco_transf_4"/>
    <property type="match status" value="1"/>
</dbReference>
<comment type="caution">
    <text evidence="4">The sequence shown here is derived from an EMBL/GenBank/DDBJ whole genome shotgun (WGS) entry which is preliminary data.</text>
</comment>
<protein>
    <recommendedName>
        <fullName evidence="6">Glycosyltransferase subfamily 4-like N-terminal domain-containing protein</fullName>
    </recommendedName>
</protein>
<evidence type="ECO:0000259" key="2">
    <source>
        <dbReference type="Pfam" id="PF00534"/>
    </source>
</evidence>
<dbReference type="InterPro" id="IPR028098">
    <property type="entry name" value="Glyco_trans_4-like_N"/>
</dbReference>
<keyword evidence="1" id="KW-0808">Transferase</keyword>
<dbReference type="PANTHER" id="PTHR46401">
    <property type="entry name" value="GLYCOSYLTRANSFERASE WBBK-RELATED"/>
    <property type="match status" value="1"/>
</dbReference>
<proteinExistence type="predicted"/>
<evidence type="ECO:0000256" key="1">
    <source>
        <dbReference type="ARBA" id="ARBA00022679"/>
    </source>
</evidence>
<dbReference type="PANTHER" id="PTHR46401:SF2">
    <property type="entry name" value="GLYCOSYLTRANSFERASE WBBK-RELATED"/>
    <property type="match status" value="1"/>
</dbReference>
<dbReference type="EMBL" id="MFBJ01000001">
    <property type="protein sequence ID" value="OGD97619.1"/>
    <property type="molecule type" value="Genomic_DNA"/>
</dbReference>
<accession>A0A1F5H0M3</accession>
<name>A0A1F5H0M3_9BACT</name>
<gene>
    <name evidence="4" type="ORF">A3F02_01445</name>
</gene>
<organism evidence="4 5">
    <name type="scientific">Candidatus Curtissbacteria bacterium RIFCSPHIGHO2_12_FULL_38_9b</name>
    <dbReference type="NCBI Taxonomy" id="1797720"/>
    <lineage>
        <taxon>Bacteria</taxon>
        <taxon>Candidatus Curtissiibacteriota</taxon>
    </lineage>
</organism>
<evidence type="ECO:0000259" key="3">
    <source>
        <dbReference type="Pfam" id="PF13439"/>
    </source>
</evidence>
<dbReference type="GO" id="GO:0009103">
    <property type="term" value="P:lipopolysaccharide biosynthetic process"/>
    <property type="evidence" value="ECO:0007669"/>
    <property type="project" value="TreeGrafter"/>
</dbReference>
<dbReference type="Proteomes" id="UP000176666">
    <property type="component" value="Unassembled WGS sequence"/>
</dbReference>
<evidence type="ECO:0008006" key="6">
    <source>
        <dbReference type="Google" id="ProtNLM"/>
    </source>
</evidence>
<dbReference type="Pfam" id="PF00534">
    <property type="entry name" value="Glycos_transf_1"/>
    <property type="match status" value="1"/>
</dbReference>
<dbReference type="GO" id="GO:0016757">
    <property type="term" value="F:glycosyltransferase activity"/>
    <property type="evidence" value="ECO:0007669"/>
    <property type="project" value="InterPro"/>
</dbReference>
<evidence type="ECO:0000313" key="5">
    <source>
        <dbReference type="Proteomes" id="UP000176666"/>
    </source>
</evidence>
<reference evidence="4 5" key="1">
    <citation type="journal article" date="2016" name="Nat. Commun.">
        <title>Thousands of microbial genomes shed light on interconnected biogeochemical processes in an aquifer system.</title>
        <authorList>
            <person name="Anantharaman K."/>
            <person name="Brown C.T."/>
            <person name="Hug L.A."/>
            <person name="Sharon I."/>
            <person name="Castelle C.J."/>
            <person name="Probst A.J."/>
            <person name="Thomas B.C."/>
            <person name="Singh A."/>
            <person name="Wilkins M.J."/>
            <person name="Karaoz U."/>
            <person name="Brodie E.L."/>
            <person name="Williams K.H."/>
            <person name="Hubbard S.S."/>
            <person name="Banfield J.F."/>
        </authorList>
    </citation>
    <scope>NUCLEOTIDE SEQUENCE [LARGE SCALE GENOMIC DNA]</scope>
</reference>
<dbReference type="AlphaFoldDB" id="A0A1F5H0M3"/>
<dbReference type="SUPFAM" id="SSF53756">
    <property type="entry name" value="UDP-Glycosyltransferase/glycogen phosphorylase"/>
    <property type="match status" value="1"/>
</dbReference>
<evidence type="ECO:0000313" key="4">
    <source>
        <dbReference type="EMBL" id="OGD97619.1"/>
    </source>
</evidence>
<dbReference type="InterPro" id="IPR001296">
    <property type="entry name" value="Glyco_trans_1"/>
</dbReference>